<comment type="caution">
    <text evidence="7">The sequence shown here is derived from an EMBL/GenBank/DDBJ whole genome shotgun (WGS) entry which is preliminary data.</text>
</comment>
<feature type="compositionally biased region" description="Polar residues" evidence="6">
    <location>
        <begin position="16"/>
        <end position="26"/>
    </location>
</feature>
<dbReference type="GO" id="GO:0005634">
    <property type="term" value="C:nucleus"/>
    <property type="evidence" value="ECO:0007669"/>
    <property type="project" value="UniProtKB-SubCell"/>
</dbReference>
<dbReference type="Gene3D" id="3.30.420.10">
    <property type="entry name" value="Ribonuclease H-like superfamily/Ribonuclease H"/>
    <property type="match status" value="1"/>
</dbReference>
<feature type="region of interest" description="Disordered" evidence="6">
    <location>
        <begin position="47"/>
        <end position="66"/>
    </location>
</feature>
<comment type="subcellular location">
    <subcellularLocation>
        <location evidence="1">Nucleus</location>
    </subcellularLocation>
</comment>
<gene>
    <name evidence="7" type="primary">REX3</name>
    <name evidence="7" type="ORF">BGZ80_007041</name>
</gene>
<feature type="region of interest" description="Disordered" evidence="6">
    <location>
        <begin position="1"/>
        <end position="26"/>
    </location>
</feature>
<dbReference type="PANTHER" id="PTHR12801">
    <property type="entry name" value="RNA EXONUCLEASE REXO1 / RECO3 FAMILY MEMBER-RELATED"/>
    <property type="match status" value="1"/>
</dbReference>
<organism evidence="7 8">
    <name type="scientific">Entomortierella chlamydospora</name>
    <dbReference type="NCBI Taxonomy" id="101097"/>
    <lineage>
        <taxon>Eukaryota</taxon>
        <taxon>Fungi</taxon>
        <taxon>Fungi incertae sedis</taxon>
        <taxon>Mucoromycota</taxon>
        <taxon>Mortierellomycotina</taxon>
        <taxon>Mortierellomycetes</taxon>
        <taxon>Mortierellales</taxon>
        <taxon>Mortierellaceae</taxon>
        <taxon>Entomortierella</taxon>
    </lineage>
</organism>
<evidence type="ECO:0000256" key="4">
    <source>
        <dbReference type="ARBA" id="ARBA00022801"/>
    </source>
</evidence>
<accession>A0A9P6MFH2</accession>
<dbReference type="Proteomes" id="UP000703661">
    <property type="component" value="Unassembled WGS sequence"/>
</dbReference>
<keyword evidence="7" id="KW-0269">Exonuclease</keyword>
<keyword evidence="3" id="KW-0540">Nuclease</keyword>
<name>A0A9P6MFH2_9FUNG</name>
<evidence type="ECO:0000256" key="2">
    <source>
        <dbReference type="ARBA" id="ARBA00006357"/>
    </source>
</evidence>
<dbReference type="GO" id="GO:0004527">
    <property type="term" value="F:exonuclease activity"/>
    <property type="evidence" value="ECO:0007669"/>
    <property type="project" value="UniProtKB-KW"/>
</dbReference>
<protein>
    <submittedName>
        <fullName evidence="7">RNA exonuclease 3</fullName>
    </submittedName>
</protein>
<dbReference type="SUPFAM" id="SSF53098">
    <property type="entry name" value="Ribonuclease H-like"/>
    <property type="match status" value="1"/>
</dbReference>
<dbReference type="InterPro" id="IPR012337">
    <property type="entry name" value="RNaseH-like_sf"/>
</dbReference>
<keyword evidence="5" id="KW-0539">Nucleus</keyword>
<dbReference type="EMBL" id="JAAAID010003537">
    <property type="protein sequence ID" value="KAF9997285.1"/>
    <property type="molecule type" value="Genomic_DNA"/>
</dbReference>
<keyword evidence="8" id="KW-1185">Reference proteome</keyword>
<dbReference type="InterPro" id="IPR036397">
    <property type="entry name" value="RNaseH_sf"/>
</dbReference>
<evidence type="ECO:0000256" key="3">
    <source>
        <dbReference type="ARBA" id="ARBA00022722"/>
    </source>
</evidence>
<sequence length="339" mass="37748">MEAAKKRRQALEAPIPTSSNSAISKGANTTSNAVLLSRPQVARKAAVVSPPTKISGPNSKTSGPPILKIDLRAHSKPQFRQAVATQYYNEFLRIYGSLSEVGSSLATQHAIDQEKVVHSKTNQGSYRSIAATVLQRLKKRPAATSDFDVGIDGEWVDPSLKTKEDFMSDQIWKRASKYIQTIEELELNGYPISIPTGSPPPLDIIQTCDRCQKQFERSESLTDEGKLECHFHERRIRTRIQNGDKCYTTGGFELIRISVIDKTGKPIMDELVKPKNIVLDLNSRFSGITSLDGAKYTLEQARDRFLELISNDTIIIGQSLENDFKVLRLVHTCVIDTAM</sequence>
<proteinExistence type="inferred from homology"/>
<evidence type="ECO:0000313" key="7">
    <source>
        <dbReference type="EMBL" id="KAF9997285.1"/>
    </source>
</evidence>
<dbReference type="AlphaFoldDB" id="A0A9P6MFH2"/>
<dbReference type="InterPro" id="IPR047021">
    <property type="entry name" value="REXO1/3/4-like"/>
</dbReference>
<evidence type="ECO:0000256" key="1">
    <source>
        <dbReference type="ARBA" id="ARBA00004123"/>
    </source>
</evidence>
<evidence type="ECO:0000313" key="8">
    <source>
        <dbReference type="Proteomes" id="UP000703661"/>
    </source>
</evidence>
<dbReference type="PANTHER" id="PTHR12801:SF115">
    <property type="entry name" value="FI18136P1-RELATED"/>
    <property type="match status" value="1"/>
</dbReference>
<evidence type="ECO:0000256" key="6">
    <source>
        <dbReference type="SAM" id="MobiDB-lite"/>
    </source>
</evidence>
<comment type="similarity">
    <text evidence="2">Belongs to the REXO1/REXO3 family.</text>
</comment>
<evidence type="ECO:0000256" key="5">
    <source>
        <dbReference type="ARBA" id="ARBA00023242"/>
    </source>
</evidence>
<keyword evidence="4" id="KW-0378">Hydrolase</keyword>
<reference evidence="7" key="1">
    <citation type="journal article" date="2020" name="Fungal Divers.">
        <title>Resolving the Mortierellaceae phylogeny through synthesis of multi-gene phylogenetics and phylogenomics.</title>
        <authorList>
            <person name="Vandepol N."/>
            <person name="Liber J."/>
            <person name="Desiro A."/>
            <person name="Na H."/>
            <person name="Kennedy M."/>
            <person name="Barry K."/>
            <person name="Grigoriev I.V."/>
            <person name="Miller A.N."/>
            <person name="O'Donnell K."/>
            <person name="Stajich J.E."/>
            <person name="Bonito G."/>
        </authorList>
    </citation>
    <scope>NUCLEOTIDE SEQUENCE</scope>
    <source>
        <strain evidence="7">NRRL 2769</strain>
    </source>
</reference>
<dbReference type="GO" id="GO:0003676">
    <property type="term" value="F:nucleic acid binding"/>
    <property type="evidence" value="ECO:0007669"/>
    <property type="project" value="InterPro"/>
</dbReference>
<feature type="non-terminal residue" evidence="7">
    <location>
        <position position="1"/>
    </location>
</feature>